<dbReference type="EMBL" id="PDPS01000021">
    <property type="protein sequence ID" value="PID58885.1"/>
    <property type="molecule type" value="Genomic_DNA"/>
</dbReference>
<evidence type="ECO:0000313" key="5">
    <source>
        <dbReference type="EMBL" id="PID58885.1"/>
    </source>
</evidence>
<comment type="caution">
    <text evidence="5">The sequence shown here is derived from an EMBL/GenBank/DDBJ whole genome shotgun (WGS) entry which is preliminary data.</text>
</comment>
<feature type="domain" description="Alcohol dehydrogenase-like N-terminal" evidence="4">
    <location>
        <begin position="51"/>
        <end position="172"/>
    </location>
</feature>
<dbReference type="InterPro" id="IPR002328">
    <property type="entry name" value="ADH_Zn_CS"/>
</dbReference>
<dbReference type="InterPro" id="IPR013149">
    <property type="entry name" value="ADH-like_C"/>
</dbReference>
<evidence type="ECO:0000256" key="1">
    <source>
        <dbReference type="ARBA" id="ARBA00023002"/>
    </source>
</evidence>
<dbReference type="NCBIfam" id="NF041097">
    <property type="entry name" value="keto_inos_dh_IolM"/>
    <property type="match status" value="1"/>
</dbReference>
<feature type="domain" description="Alcohol dehydrogenase-like C-terminal" evidence="3">
    <location>
        <begin position="221"/>
        <end position="355"/>
    </location>
</feature>
<dbReference type="GO" id="GO:0016491">
    <property type="term" value="F:oxidoreductase activity"/>
    <property type="evidence" value="ECO:0007669"/>
    <property type="project" value="UniProtKB-KW"/>
</dbReference>
<name>A0A2G6E9Y4_9BACT</name>
<dbReference type="SUPFAM" id="SSF50129">
    <property type="entry name" value="GroES-like"/>
    <property type="match status" value="1"/>
</dbReference>
<proteinExistence type="inferred from homology"/>
<dbReference type="Gene3D" id="3.40.50.720">
    <property type="entry name" value="NAD(P)-binding Rossmann-like Domain"/>
    <property type="match status" value="1"/>
</dbReference>
<dbReference type="InterPro" id="IPR011032">
    <property type="entry name" value="GroES-like_sf"/>
</dbReference>
<dbReference type="InterPro" id="IPR053539">
    <property type="entry name" value="Scyllo-inosose_DH"/>
</dbReference>
<dbReference type="InterPro" id="IPR036291">
    <property type="entry name" value="NAD(P)-bd_dom_sf"/>
</dbReference>
<protein>
    <submittedName>
        <fullName evidence="5">Alcohol dehydrogenase</fullName>
    </submittedName>
</protein>
<gene>
    <name evidence="5" type="ORF">CSB45_02480</name>
</gene>
<dbReference type="Pfam" id="PF08240">
    <property type="entry name" value="ADH_N"/>
    <property type="match status" value="1"/>
</dbReference>
<reference evidence="5 6" key="1">
    <citation type="submission" date="2017-10" db="EMBL/GenBank/DDBJ databases">
        <title>Novel microbial diversity and functional potential in the marine mammal oral microbiome.</title>
        <authorList>
            <person name="Dudek N.K."/>
            <person name="Sun C.L."/>
            <person name="Burstein D."/>
            <person name="Kantor R.S."/>
            <person name="Aliaga Goltsman D.S."/>
            <person name="Bik E.M."/>
            <person name="Thomas B.C."/>
            <person name="Banfield J.F."/>
            <person name="Relman D.A."/>
        </authorList>
    </citation>
    <scope>NUCLEOTIDE SEQUENCE [LARGE SCALE GENOMIC DNA]</scope>
    <source>
        <strain evidence="5">DOLZORAL124_49_17</strain>
    </source>
</reference>
<dbReference type="PROSITE" id="PS00059">
    <property type="entry name" value="ADH_ZINC"/>
    <property type="match status" value="1"/>
</dbReference>
<dbReference type="AlphaFoldDB" id="A0A2G6E9Y4"/>
<dbReference type="PANTHER" id="PTHR43189">
    <property type="entry name" value="ZINC-TYPE ALCOHOL DEHYDROGENASE-LIKE PROTEIN C1198.01-RELATED"/>
    <property type="match status" value="1"/>
</dbReference>
<dbReference type="GO" id="GO:0008270">
    <property type="term" value="F:zinc ion binding"/>
    <property type="evidence" value="ECO:0007669"/>
    <property type="project" value="InterPro"/>
</dbReference>
<dbReference type="Pfam" id="PF00107">
    <property type="entry name" value="ADH_zinc_N"/>
    <property type="match status" value="1"/>
</dbReference>
<dbReference type="SUPFAM" id="SSF51735">
    <property type="entry name" value="NAD(P)-binding Rossmann-fold domains"/>
    <property type="match status" value="1"/>
</dbReference>
<comment type="similarity">
    <text evidence="2">Belongs to the zinc-containing alcohol dehydrogenase family.</text>
</comment>
<dbReference type="InterPro" id="IPR013154">
    <property type="entry name" value="ADH-like_N"/>
</dbReference>
<organism evidence="5 6">
    <name type="scientific">candidate division KSB3 bacterium</name>
    <dbReference type="NCBI Taxonomy" id="2044937"/>
    <lineage>
        <taxon>Bacteria</taxon>
        <taxon>candidate division KSB3</taxon>
    </lineage>
</organism>
<evidence type="ECO:0000256" key="2">
    <source>
        <dbReference type="RuleBase" id="RU361277"/>
    </source>
</evidence>
<dbReference type="PANTHER" id="PTHR43189:SF1">
    <property type="entry name" value="ZINC-TYPE ALCOHOL DEHYDROGENASE-LIKE PROTEIN C1198.01"/>
    <property type="match status" value="1"/>
</dbReference>
<evidence type="ECO:0000313" key="6">
    <source>
        <dbReference type="Proteomes" id="UP000229740"/>
    </source>
</evidence>
<keyword evidence="1" id="KW-0560">Oxidoreductase</keyword>
<comment type="cofactor">
    <cofactor evidence="2">
        <name>Zn(2+)</name>
        <dbReference type="ChEBI" id="CHEBI:29105"/>
    </cofactor>
</comment>
<evidence type="ECO:0000259" key="4">
    <source>
        <dbReference type="Pfam" id="PF08240"/>
    </source>
</evidence>
<dbReference type="Proteomes" id="UP000229740">
    <property type="component" value="Unassembled WGS sequence"/>
</dbReference>
<keyword evidence="2" id="KW-0479">Metal-binding</keyword>
<accession>A0A2G6E9Y4</accession>
<keyword evidence="2" id="KW-0862">Zinc</keyword>
<sequence length="395" mass="42409">MKAVQLNATWDPKPDFKLGAKDIDGKLTYLGSKVWRYPKVEIVDIPKPEIGPDDVLIEMQACGICGSDVHMAQADDDGYIWYPGLTAFPAVLGHELAGRVVASGAKALNKRTNKPYEVGEAVCAEEMFWCGKCRPCCDGFPNHCEALEEIGFSCDGAYTQYVKVPAQYCWSLESLRPLYGDEKIYHAGSLVEPTCVAYNAVIERAGGIRPGDNVLILGGGPIGLSACSILRRAGASHVILSEPSASRAELGRKMGATEVVDPVKGNMPEAVLEITGGMGADLILEATGLPTVVWPDIESVIWEGRTLNATVAIVARADAKIPLTGEVFQVRRASIVGAQGHSGHGTFPRAISAMAAGMDMTPLITKKISLDEVGENLKMLQTDREECKITVTNFE</sequence>
<evidence type="ECO:0000259" key="3">
    <source>
        <dbReference type="Pfam" id="PF00107"/>
    </source>
</evidence>
<dbReference type="Gene3D" id="3.90.180.10">
    <property type="entry name" value="Medium-chain alcohol dehydrogenases, catalytic domain"/>
    <property type="match status" value="1"/>
</dbReference>